<protein>
    <recommendedName>
        <fullName evidence="3">Hemolytic protein HlpA-like protein</fullName>
    </recommendedName>
</protein>
<dbReference type="InterPro" id="IPR029044">
    <property type="entry name" value="Nucleotide-diphossugar_trans"/>
</dbReference>
<evidence type="ECO:0008006" key="3">
    <source>
        <dbReference type="Google" id="ProtNLM"/>
    </source>
</evidence>
<name>A0ABX2D3I3_9CYAN</name>
<dbReference type="RefSeq" id="WP_172190946.1">
    <property type="nucleotide sequence ID" value="NZ_CAWPPK010000018.1"/>
</dbReference>
<evidence type="ECO:0000313" key="2">
    <source>
        <dbReference type="Proteomes" id="UP000702425"/>
    </source>
</evidence>
<evidence type="ECO:0000313" key="1">
    <source>
        <dbReference type="EMBL" id="NQE37116.1"/>
    </source>
</evidence>
<dbReference type="Proteomes" id="UP000702425">
    <property type="component" value="Unassembled WGS sequence"/>
</dbReference>
<accession>A0ABX2D3I3</accession>
<dbReference type="Gene3D" id="3.90.550.10">
    <property type="entry name" value="Spore Coat Polysaccharide Biosynthesis Protein SpsA, Chain A"/>
    <property type="match status" value="1"/>
</dbReference>
<proteinExistence type="predicted"/>
<reference evidence="1 2" key="1">
    <citation type="journal article" date="2020" name="Sci. Rep.">
        <title>A novel cyanobacterial geosmin producer, revising GeoA distribution and dispersion patterns in Bacteria.</title>
        <authorList>
            <person name="Churro C."/>
            <person name="Semedo-Aguiar A.P."/>
            <person name="Silva A.D."/>
            <person name="Pereira-Leal J.B."/>
            <person name="Leite R.B."/>
        </authorList>
    </citation>
    <scope>NUCLEOTIDE SEQUENCE [LARGE SCALE GENOMIC DNA]</scope>
    <source>
        <strain evidence="1 2">IPMA8</strain>
    </source>
</reference>
<gene>
    <name evidence="1" type="ORF">E5S67_04884</name>
</gene>
<comment type="caution">
    <text evidence="1">The sequence shown here is derived from an EMBL/GenBank/DDBJ whole genome shotgun (WGS) entry which is preliminary data.</text>
</comment>
<sequence length="307" mass="35800">MKTPVAFFGFNRPHTTERVFAAIREVKPPKLLLVVDGPRSDKPEEAEKCAEVRAIIEKVDWDCQVYKNYAEANMGCKHRVASGLDWVFNTVEEAIIVEDDCLPNPSFFQFCEEMLDLYRNEPRVMMISGTNYLEEWKSDRQSYHFSYYGGIWGWASWQRAWQFYDINMQAWINPDVKAKIKAILADEAQYKIRARDLENTFQGKVDTWDFQWSFTRLAQGGLSIVPCVNLVANLGFGLAATHTGILNKEIAEMKQLDLTFPLEINDNLIVDREYDRLMFEKLFISHESLINKVIKHLKRIPDKLWLK</sequence>
<keyword evidence="2" id="KW-1185">Reference proteome</keyword>
<dbReference type="EMBL" id="SRRZ01000114">
    <property type="protein sequence ID" value="NQE37116.1"/>
    <property type="molecule type" value="Genomic_DNA"/>
</dbReference>
<organism evidence="1 2">
    <name type="scientific">Microcoleus asticus IPMA8</name>
    <dbReference type="NCBI Taxonomy" id="2563858"/>
    <lineage>
        <taxon>Bacteria</taxon>
        <taxon>Bacillati</taxon>
        <taxon>Cyanobacteriota</taxon>
        <taxon>Cyanophyceae</taxon>
        <taxon>Oscillatoriophycideae</taxon>
        <taxon>Oscillatoriales</taxon>
        <taxon>Microcoleaceae</taxon>
        <taxon>Microcoleus</taxon>
        <taxon>Microcoleus asticus</taxon>
    </lineage>
</organism>
<dbReference type="SUPFAM" id="SSF53448">
    <property type="entry name" value="Nucleotide-diphospho-sugar transferases"/>
    <property type="match status" value="1"/>
</dbReference>